<feature type="coiled-coil region" evidence="1">
    <location>
        <begin position="176"/>
        <end position="211"/>
    </location>
</feature>
<dbReference type="EMBL" id="JAUSWM010000002">
    <property type="protein sequence ID" value="MDQ0482711.1"/>
    <property type="molecule type" value="Genomic_DNA"/>
</dbReference>
<evidence type="ECO:0000259" key="2">
    <source>
        <dbReference type="Pfam" id="PF08241"/>
    </source>
</evidence>
<reference evidence="3" key="1">
    <citation type="submission" date="2023-07" db="EMBL/GenBank/DDBJ databases">
        <title>Genomic Encyclopedia of Type Strains, Phase IV (KMG-IV): sequencing the most valuable type-strain genomes for metagenomic binning, comparative biology and taxonomic classification.</title>
        <authorList>
            <person name="Goeker M."/>
        </authorList>
    </citation>
    <scope>NUCLEOTIDE SEQUENCE [LARGE SCALE GENOMIC DNA]</scope>
    <source>
        <strain evidence="3">JSM 076093</strain>
    </source>
</reference>
<protein>
    <submittedName>
        <fullName evidence="3">SAM-dependent methyltransferase</fullName>
    </submittedName>
</protein>
<keyword evidence="3" id="KW-0489">Methyltransferase</keyword>
<dbReference type="InterPro" id="IPR029063">
    <property type="entry name" value="SAM-dependent_MTases_sf"/>
</dbReference>
<dbReference type="Gene3D" id="3.40.50.150">
    <property type="entry name" value="Vaccinia Virus protein VP39"/>
    <property type="match status" value="1"/>
</dbReference>
<evidence type="ECO:0000313" key="4">
    <source>
        <dbReference type="Proteomes" id="UP001226720"/>
    </source>
</evidence>
<evidence type="ECO:0000256" key="1">
    <source>
        <dbReference type="SAM" id="Coils"/>
    </source>
</evidence>
<name>A0ABU0K2K7_9BACL</name>
<keyword evidence="3" id="KW-0808">Transferase</keyword>
<keyword evidence="4" id="KW-1185">Reference proteome</keyword>
<gene>
    <name evidence="3" type="ORF">QO000_001680</name>
</gene>
<organism evidence="3 4">
    <name type="scientific">Guptibacillus hwajinpoensis</name>
    <dbReference type="NCBI Taxonomy" id="208199"/>
    <lineage>
        <taxon>Bacteria</taxon>
        <taxon>Bacillati</taxon>
        <taxon>Bacillota</taxon>
        <taxon>Bacilli</taxon>
        <taxon>Bacillales</taxon>
        <taxon>Guptibacillaceae</taxon>
        <taxon>Guptibacillus</taxon>
    </lineage>
</organism>
<dbReference type="SUPFAM" id="SSF53335">
    <property type="entry name" value="S-adenosyl-L-methionine-dependent methyltransferases"/>
    <property type="match status" value="1"/>
</dbReference>
<dbReference type="GeneID" id="301325726"/>
<feature type="domain" description="Methyltransferase type 11" evidence="2">
    <location>
        <begin position="79"/>
        <end position="128"/>
    </location>
</feature>
<accession>A0ABU0K2K7</accession>
<proteinExistence type="predicted"/>
<evidence type="ECO:0000313" key="3">
    <source>
        <dbReference type="EMBL" id="MDQ0482711.1"/>
    </source>
</evidence>
<dbReference type="InterPro" id="IPR013216">
    <property type="entry name" value="Methyltransf_11"/>
</dbReference>
<keyword evidence="1" id="KW-0175">Coiled coil</keyword>
<dbReference type="GO" id="GO:0032259">
    <property type="term" value="P:methylation"/>
    <property type="evidence" value="ECO:0007669"/>
    <property type="project" value="UniProtKB-KW"/>
</dbReference>
<comment type="caution">
    <text evidence="3">The sequence shown here is derived from an EMBL/GenBank/DDBJ whole genome shotgun (WGS) entry which is preliminary data.</text>
</comment>
<sequence>MLKNQLEHLKSERLSLPKSQIARLRWCGSRASGRHILQISQSPGILSLINKDDDLDIVNLFHPDRSGIIDQSFSSCSSFWTGNVSDHIPFPTNYFDTVIIDERLEAIADTESLENVKRLLKPNGKIIVTHKLREALYLSEQWTSLLTTFEELDKRVDAEYVNWVGRNTDPIETGNVEQILCEIKDHINTMDEELEEKIQSALQSKKEAELARLEEESKLKMSIPFMRKKLQDRVELMELTHKEKLELIPHSKEVNVHTKTLDQHTVVSNYFSNENVTIVLGEAEYYSENSLKFSHQLTRSLLNKGSQVIYVSSEEHHTIEPVFNEASKLWQISQKEFWELVPCFKQPTLVITEADLQLAKKIGRLQWKRWGIYYFNASDISSQSEAHSFLVDTLHPDHFIAGMGSMVPFEAIEESRLPKYEGSTETTKRIVGFIGNLAKDHLNYNILKQLLVANADLSIELIGYNLPETKPIRSNRLKIREYTHCDEVTKRIQKWTGAIMPLSHQDQNTAIRMMHAIGLPIYDIKDWSDLIQENDFLRSTNVETMSDGIEQCLHSGERGGSL</sequence>
<dbReference type="Proteomes" id="UP001226720">
    <property type="component" value="Unassembled WGS sequence"/>
</dbReference>
<dbReference type="Pfam" id="PF08241">
    <property type="entry name" value="Methyltransf_11"/>
    <property type="match status" value="1"/>
</dbReference>
<dbReference type="GO" id="GO:0008168">
    <property type="term" value="F:methyltransferase activity"/>
    <property type="evidence" value="ECO:0007669"/>
    <property type="project" value="UniProtKB-KW"/>
</dbReference>
<dbReference type="RefSeq" id="WP_301550476.1">
    <property type="nucleotide sequence ID" value="NZ_JAQRMZ010000001.1"/>
</dbReference>